<proteinExistence type="predicted"/>
<evidence type="ECO:0000256" key="1">
    <source>
        <dbReference type="ARBA" id="ARBA00022741"/>
    </source>
</evidence>
<dbReference type="Proteomes" id="UP000184267">
    <property type="component" value="Unassembled WGS sequence"/>
</dbReference>
<dbReference type="Gene3D" id="1.10.510.10">
    <property type="entry name" value="Transferase(Phosphotransferase) domain 1"/>
    <property type="match status" value="1"/>
</dbReference>
<keyword evidence="2" id="KW-0067">ATP-binding</keyword>
<feature type="domain" description="Protein kinase" evidence="3">
    <location>
        <begin position="1"/>
        <end position="308"/>
    </location>
</feature>
<evidence type="ECO:0000313" key="5">
    <source>
        <dbReference type="Proteomes" id="UP000184267"/>
    </source>
</evidence>
<dbReference type="InterPro" id="IPR000719">
    <property type="entry name" value="Prot_kinase_dom"/>
</dbReference>
<dbReference type="PANTHER" id="PTHR24346:SF30">
    <property type="entry name" value="MATERNAL EMBRYONIC LEUCINE ZIPPER KINASE"/>
    <property type="match status" value="1"/>
</dbReference>
<reference evidence="4 5" key="1">
    <citation type="submission" date="2016-10" db="EMBL/GenBank/DDBJ databases">
        <title>Genome sequence of the basidiomycete white-rot fungus Trametes pubescens.</title>
        <authorList>
            <person name="Makela M.R."/>
            <person name="Granchi Z."/>
            <person name="Peng M."/>
            <person name="De Vries R.P."/>
            <person name="Grigoriev I."/>
            <person name="Riley R."/>
            <person name="Hilden K."/>
        </authorList>
    </citation>
    <scope>NUCLEOTIDE SEQUENCE [LARGE SCALE GENOMIC DNA]</scope>
    <source>
        <strain evidence="4 5">FBCC735</strain>
    </source>
</reference>
<dbReference type="SUPFAM" id="SSF56112">
    <property type="entry name" value="Protein kinase-like (PK-like)"/>
    <property type="match status" value="1"/>
</dbReference>
<accession>A0A1M2VPB2</accession>
<comment type="caution">
    <text evidence="4">The sequence shown here is derived from an EMBL/GenBank/DDBJ whole genome shotgun (WGS) entry which is preliminary data.</text>
</comment>
<dbReference type="GO" id="GO:0005524">
    <property type="term" value="F:ATP binding"/>
    <property type="evidence" value="ECO:0007669"/>
    <property type="project" value="UniProtKB-KW"/>
</dbReference>
<evidence type="ECO:0000313" key="4">
    <source>
        <dbReference type="EMBL" id="OJT09372.1"/>
    </source>
</evidence>
<dbReference type="OrthoDB" id="5987198at2759"/>
<keyword evidence="5" id="KW-1185">Reference proteome</keyword>
<dbReference type="AlphaFoldDB" id="A0A1M2VPB2"/>
<dbReference type="PROSITE" id="PS50011">
    <property type="entry name" value="PROTEIN_KINASE_DOM"/>
    <property type="match status" value="1"/>
</dbReference>
<dbReference type="STRING" id="154538.A0A1M2VPB2"/>
<keyword evidence="1" id="KW-0547">Nucleotide-binding</keyword>
<evidence type="ECO:0000259" key="3">
    <source>
        <dbReference type="PROSITE" id="PS50011"/>
    </source>
</evidence>
<evidence type="ECO:0000256" key="2">
    <source>
        <dbReference type="ARBA" id="ARBA00022840"/>
    </source>
</evidence>
<protein>
    <recommendedName>
        <fullName evidence="3">Protein kinase domain-containing protein</fullName>
    </recommendedName>
</protein>
<gene>
    <name evidence="4" type="ORF">TRAPUB_14154</name>
</gene>
<sequence>MAASQLQVPEETDSFARLTDEEVYWKDHQGFFEARGYMLRPRYRPGWTPSWRGKAPEAVLDCEDSFSLPLRTKVMDAKRISDGSLVYIKRTPADSQELQILAYLNSEELRQDPRNHCITLLEVLRDPSDPDIAFMVMPFMKYIDSPPMERVEDVLDCLDQILEVSTVLAVLTRRSLTSSLQGLVFIHDQGVAHRDCAYKNIMMDASALFPQGFHPVIQSLLPDASGEAYALSRATVPIRYCFIDFGISSRFAPDASSRLVVGSLGLDREPPELSPTMPYDPFKLDVFLIGNLIRRHFCDVCTAHSISS</sequence>
<dbReference type="PANTHER" id="PTHR24346">
    <property type="entry name" value="MAP/MICROTUBULE AFFINITY-REGULATING KINASE"/>
    <property type="match status" value="1"/>
</dbReference>
<dbReference type="GO" id="GO:0004674">
    <property type="term" value="F:protein serine/threonine kinase activity"/>
    <property type="evidence" value="ECO:0007669"/>
    <property type="project" value="TreeGrafter"/>
</dbReference>
<dbReference type="GO" id="GO:0005737">
    <property type="term" value="C:cytoplasm"/>
    <property type="evidence" value="ECO:0007669"/>
    <property type="project" value="TreeGrafter"/>
</dbReference>
<dbReference type="OMA" id="LATHWIT"/>
<dbReference type="GO" id="GO:0035556">
    <property type="term" value="P:intracellular signal transduction"/>
    <property type="evidence" value="ECO:0007669"/>
    <property type="project" value="TreeGrafter"/>
</dbReference>
<organism evidence="4 5">
    <name type="scientific">Trametes pubescens</name>
    <name type="common">White-rot fungus</name>
    <dbReference type="NCBI Taxonomy" id="154538"/>
    <lineage>
        <taxon>Eukaryota</taxon>
        <taxon>Fungi</taxon>
        <taxon>Dikarya</taxon>
        <taxon>Basidiomycota</taxon>
        <taxon>Agaricomycotina</taxon>
        <taxon>Agaricomycetes</taxon>
        <taxon>Polyporales</taxon>
        <taxon>Polyporaceae</taxon>
        <taxon>Trametes</taxon>
    </lineage>
</organism>
<dbReference type="InterPro" id="IPR011009">
    <property type="entry name" value="Kinase-like_dom_sf"/>
</dbReference>
<name>A0A1M2VPB2_TRAPU</name>
<dbReference type="EMBL" id="MNAD01000924">
    <property type="protein sequence ID" value="OJT09372.1"/>
    <property type="molecule type" value="Genomic_DNA"/>
</dbReference>